<sequence>MGEKERKVEACTIDVKEGEVPVRRWSKPRLILVAACDVATIYAMYVIVDIPWTWIWGPGIIAEFTMELRQQSERCTIVDGNEKELVSKRCRTIVDDKGEGSCNGNRRTKRVAVLEEVDILDTSSRSNYMAASIESGGSSYRSESLEAELDFAEDLNDLEAGYDTMVLKGEKGKCVSMRGRCILKHIVPRSRAFRLADRLEPFSVFDVALLTGLPATWGKVDFSDESCTKKIVNMELRRMKFGKDSKDSQVYENFISTMVYLCEQNAREEQLDLWLKLFTWLVLSGLIFPHSAYGAA</sequence>
<keyword evidence="1" id="KW-1133">Transmembrane helix</keyword>
<dbReference type="AlphaFoldDB" id="A0A9Q1QCT4"/>
<proteinExistence type="predicted"/>
<evidence type="ECO:0000256" key="1">
    <source>
        <dbReference type="SAM" id="Phobius"/>
    </source>
</evidence>
<evidence type="ECO:0000313" key="3">
    <source>
        <dbReference type="Proteomes" id="UP001153076"/>
    </source>
</evidence>
<name>A0A9Q1QCT4_9CARY</name>
<protein>
    <submittedName>
        <fullName evidence="2">Uncharacterized protein</fullName>
    </submittedName>
</protein>
<organism evidence="2 3">
    <name type="scientific">Carnegiea gigantea</name>
    <dbReference type="NCBI Taxonomy" id="171969"/>
    <lineage>
        <taxon>Eukaryota</taxon>
        <taxon>Viridiplantae</taxon>
        <taxon>Streptophyta</taxon>
        <taxon>Embryophyta</taxon>
        <taxon>Tracheophyta</taxon>
        <taxon>Spermatophyta</taxon>
        <taxon>Magnoliopsida</taxon>
        <taxon>eudicotyledons</taxon>
        <taxon>Gunneridae</taxon>
        <taxon>Pentapetalae</taxon>
        <taxon>Caryophyllales</taxon>
        <taxon>Cactineae</taxon>
        <taxon>Cactaceae</taxon>
        <taxon>Cactoideae</taxon>
        <taxon>Echinocereeae</taxon>
        <taxon>Carnegiea</taxon>
    </lineage>
</organism>
<keyword evidence="3" id="KW-1185">Reference proteome</keyword>
<comment type="caution">
    <text evidence="2">The sequence shown here is derived from an EMBL/GenBank/DDBJ whole genome shotgun (WGS) entry which is preliminary data.</text>
</comment>
<dbReference type="Proteomes" id="UP001153076">
    <property type="component" value="Unassembled WGS sequence"/>
</dbReference>
<feature type="transmembrane region" description="Helical" evidence="1">
    <location>
        <begin position="30"/>
        <end position="48"/>
    </location>
</feature>
<dbReference type="EMBL" id="JAKOGI010000368">
    <property type="protein sequence ID" value="KAJ8436065.1"/>
    <property type="molecule type" value="Genomic_DNA"/>
</dbReference>
<reference evidence="2" key="1">
    <citation type="submission" date="2022-04" db="EMBL/GenBank/DDBJ databases">
        <title>Carnegiea gigantea Genome sequencing and assembly v2.</title>
        <authorList>
            <person name="Copetti D."/>
            <person name="Sanderson M.J."/>
            <person name="Burquez A."/>
            <person name="Wojciechowski M.F."/>
        </authorList>
    </citation>
    <scope>NUCLEOTIDE SEQUENCE</scope>
    <source>
        <strain evidence="2">SGP5-SGP5p</strain>
        <tissue evidence="2">Aerial part</tissue>
    </source>
</reference>
<dbReference type="OrthoDB" id="723791at2759"/>
<keyword evidence="1" id="KW-0812">Transmembrane</keyword>
<gene>
    <name evidence="2" type="ORF">Cgig2_000361</name>
</gene>
<keyword evidence="1" id="KW-0472">Membrane</keyword>
<accession>A0A9Q1QCT4</accession>
<evidence type="ECO:0000313" key="2">
    <source>
        <dbReference type="EMBL" id="KAJ8436065.1"/>
    </source>
</evidence>